<evidence type="ECO:0000259" key="1">
    <source>
        <dbReference type="PROSITE" id="PS51186"/>
    </source>
</evidence>
<dbReference type="EMBL" id="CP013200">
    <property type="protein sequence ID" value="ALO67583.1"/>
    <property type="molecule type" value="Genomic_DNA"/>
</dbReference>
<dbReference type="InterPro" id="IPR051908">
    <property type="entry name" value="Ribosomal_N-acetyltransferase"/>
</dbReference>
<dbReference type="GO" id="GO:0005737">
    <property type="term" value="C:cytoplasm"/>
    <property type="evidence" value="ECO:0007669"/>
    <property type="project" value="TreeGrafter"/>
</dbReference>
<dbReference type="AlphaFoldDB" id="A0A0S2M1L1"/>
<dbReference type="InterPro" id="IPR016181">
    <property type="entry name" value="Acyl_CoA_acyltransferase"/>
</dbReference>
<feature type="domain" description="N-acetyltransferase" evidence="1">
    <location>
        <begin position="215"/>
        <end position="377"/>
    </location>
</feature>
<gene>
    <name evidence="2" type="ORF">AS189_15150</name>
</gene>
<dbReference type="PANTHER" id="PTHR43441">
    <property type="entry name" value="RIBOSOMAL-PROTEIN-SERINE ACETYLTRANSFERASE"/>
    <property type="match status" value="1"/>
</dbReference>
<evidence type="ECO:0000313" key="3">
    <source>
        <dbReference type="Proteomes" id="UP000059574"/>
    </source>
</evidence>
<dbReference type="PANTHER" id="PTHR43441:SF2">
    <property type="entry name" value="FAMILY ACETYLTRANSFERASE, PUTATIVE (AFU_ORTHOLOGUE AFUA_7G00850)-RELATED"/>
    <property type="match status" value="1"/>
</dbReference>
<accession>A0A0S2M1L1</accession>
<dbReference type="SUPFAM" id="SSF55729">
    <property type="entry name" value="Acyl-CoA N-acyltransferases (Nat)"/>
    <property type="match status" value="2"/>
</dbReference>
<dbReference type="InterPro" id="IPR000182">
    <property type="entry name" value="GNAT_dom"/>
</dbReference>
<reference evidence="3" key="1">
    <citation type="submission" date="2015-11" db="EMBL/GenBank/DDBJ databases">
        <authorList>
            <person name="Kumar R."/>
            <person name="Singh D."/>
            <person name="Swarnkar M.K."/>
            <person name="Singh A.K."/>
            <person name="Kumar S."/>
        </authorList>
    </citation>
    <scope>NUCLEOTIDE SEQUENCE [LARGE SCALE GENOMIC DNA]</scope>
    <source>
        <strain evidence="3">ERGS4:06</strain>
    </source>
</reference>
<dbReference type="Pfam" id="PF13302">
    <property type="entry name" value="Acetyltransf_3"/>
    <property type="match status" value="2"/>
</dbReference>
<sequence>MSSRESVATNPTLSDGVTTLRRFTAEDADAFAAIHRDPANVKWTGSVATMDNGAALGFIDGHIADGWESGTNLRFAIEELHQGTPEVMGTLSLQDIFSTERGGSAHVGIKMLPSGRGTGTAQRAMELLCGYAFGNLGLSHLHWNCTAGNRGSSSLAQRSGFTLAAQIPGYGHVDGEVADGLVYAQSAAHWKQRELRQERELDLDPVAPVLTGTTVTLRALAMTDASALVAICRDLEAVRWTTVPLNYSLEHAEYFIKNITVDGWRKGHTLTFAVADTATDQLLGTIDLQCKNPGVASIGINMGAPSRGTGASEAAVRLLLDYAFNHLNLSFAHWQAMAPNWASRKLAWKLGFSFDGELRGAYSDRGTPADSWVLSLAAGDPQQPQHPWTGAVVAKG</sequence>
<dbReference type="Gene3D" id="3.40.630.30">
    <property type="match status" value="2"/>
</dbReference>
<dbReference type="RefSeq" id="WP_062290701.1">
    <property type="nucleotide sequence ID" value="NZ_CP013200.1"/>
</dbReference>
<name>A0A0S2M1L1_9MICC</name>
<dbReference type="GO" id="GO:1990189">
    <property type="term" value="F:protein N-terminal-serine acetyltransferase activity"/>
    <property type="evidence" value="ECO:0007669"/>
    <property type="project" value="TreeGrafter"/>
</dbReference>
<reference evidence="2 3" key="2">
    <citation type="journal article" date="2016" name="J. Biotechnol.">
        <title>Complete genome sequence of Arthrobacter alpinus ERGS4:06, a yellow pigmented bacterium tolerant to cold and radiations isolated from Sikkim Himalaya.</title>
        <authorList>
            <person name="Kumar R."/>
            <person name="Singh D."/>
            <person name="Swarnkar M.K."/>
            <person name="Singh A.K."/>
            <person name="Kumar S."/>
        </authorList>
    </citation>
    <scope>NUCLEOTIDE SEQUENCE [LARGE SCALE GENOMIC DNA]</scope>
    <source>
        <strain evidence="2 3">ERGS4:06</strain>
    </source>
</reference>
<dbReference type="PROSITE" id="PS51186">
    <property type="entry name" value="GNAT"/>
    <property type="match status" value="2"/>
</dbReference>
<dbReference type="Proteomes" id="UP000059574">
    <property type="component" value="Chromosome"/>
</dbReference>
<feature type="domain" description="N-acetyltransferase" evidence="1">
    <location>
        <begin position="18"/>
        <end position="188"/>
    </location>
</feature>
<protein>
    <recommendedName>
        <fullName evidence="1">N-acetyltransferase domain-containing protein</fullName>
    </recommendedName>
</protein>
<proteinExistence type="predicted"/>
<organism evidence="2 3">
    <name type="scientific">Arthrobacter alpinus</name>
    <dbReference type="NCBI Taxonomy" id="656366"/>
    <lineage>
        <taxon>Bacteria</taxon>
        <taxon>Bacillati</taxon>
        <taxon>Actinomycetota</taxon>
        <taxon>Actinomycetes</taxon>
        <taxon>Micrococcales</taxon>
        <taxon>Micrococcaceae</taxon>
        <taxon>Arthrobacter</taxon>
    </lineage>
</organism>
<evidence type="ECO:0000313" key="2">
    <source>
        <dbReference type="EMBL" id="ALO67583.1"/>
    </source>
</evidence>
<dbReference type="GO" id="GO:0008999">
    <property type="term" value="F:protein-N-terminal-alanine acetyltransferase activity"/>
    <property type="evidence" value="ECO:0007669"/>
    <property type="project" value="TreeGrafter"/>
</dbReference>